<sequence length="105" mass="11086">MYNPLPIAQTKIRSDFMAFTAQTELTLVANWTAQGVRYLGSFRLGSVDLGSMKLGLGGGGAGLVEARFESVVGLSGRLGDDDDGVLNEESGDDSVIVDEESGDDR</sequence>
<organism evidence="2 3">
    <name type="scientific">Dipteronia sinensis</name>
    <dbReference type="NCBI Taxonomy" id="43782"/>
    <lineage>
        <taxon>Eukaryota</taxon>
        <taxon>Viridiplantae</taxon>
        <taxon>Streptophyta</taxon>
        <taxon>Embryophyta</taxon>
        <taxon>Tracheophyta</taxon>
        <taxon>Spermatophyta</taxon>
        <taxon>Magnoliopsida</taxon>
        <taxon>eudicotyledons</taxon>
        <taxon>Gunneridae</taxon>
        <taxon>Pentapetalae</taxon>
        <taxon>rosids</taxon>
        <taxon>malvids</taxon>
        <taxon>Sapindales</taxon>
        <taxon>Sapindaceae</taxon>
        <taxon>Hippocastanoideae</taxon>
        <taxon>Acereae</taxon>
        <taxon>Dipteronia</taxon>
    </lineage>
</organism>
<protein>
    <submittedName>
        <fullName evidence="2">Uncharacterized protein</fullName>
    </submittedName>
</protein>
<feature type="region of interest" description="Disordered" evidence="1">
    <location>
        <begin position="77"/>
        <end position="105"/>
    </location>
</feature>
<name>A0AAE0A6P7_9ROSI</name>
<keyword evidence="3" id="KW-1185">Reference proteome</keyword>
<gene>
    <name evidence="2" type="ORF">Dsin_018362</name>
</gene>
<dbReference type="EMBL" id="JANJYJ010000006">
    <property type="protein sequence ID" value="KAK3204316.1"/>
    <property type="molecule type" value="Genomic_DNA"/>
</dbReference>
<evidence type="ECO:0000256" key="1">
    <source>
        <dbReference type="SAM" id="MobiDB-lite"/>
    </source>
</evidence>
<accession>A0AAE0A6P7</accession>
<reference evidence="2" key="1">
    <citation type="journal article" date="2023" name="Plant J.">
        <title>Genome sequences and population genomics provide insights into the demographic history, inbreeding, and mutation load of two 'living fossil' tree species of Dipteronia.</title>
        <authorList>
            <person name="Feng Y."/>
            <person name="Comes H.P."/>
            <person name="Chen J."/>
            <person name="Zhu S."/>
            <person name="Lu R."/>
            <person name="Zhang X."/>
            <person name="Li P."/>
            <person name="Qiu J."/>
            <person name="Olsen K.M."/>
            <person name="Qiu Y."/>
        </authorList>
    </citation>
    <scope>NUCLEOTIDE SEQUENCE</scope>
    <source>
        <strain evidence="2">NBL</strain>
    </source>
</reference>
<dbReference type="Proteomes" id="UP001281410">
    <property type="component" value="Unassembled WGS sequence"/>
</dbReference>
<evidence type="ECO:0000313" key="2">
    <source>
        <dbReference type="EMBL" id="KAK3204316.1"/>
    </source>
</evidence>
<dbReference type="AlphaFoldDB" id="A0AAE0A6P7"/>
<comment type="caution">
    <text evidence="2">The sequence shown here is derived from an EMBL/GenBank/DDBJ whole genome shotgun (WGS) entry which is preliminary data.</text>
</comment>
<feature type="compositionally biased region" description="Acidic residues" evidence="1">
    <location>
        <begin position="80"/>
        <end position="105"/>
    </location>
</feature>
<evidence type="ECO:0000313" key="3">
    <source>
        <dbReference type="Proteomes" id="UP001281410"/>
    </source>
</evidence>
<proteinExistence type="predicted"/>